<dbReference type="Gene3D" id="3.40.50.620">
    <property type="entry name" value="HUPs"/>
    <property type="match status" value="2"/>
</dbReference>
<name>A0A1E4TWL6_PACTA</name>
<dbReference type="AlphaFoldDB" id="A0A1E4TWL6"/>
<keyword evidence="6 11" id="KW-0067">ATP-binding</keyword>
<dbReference type="Pfam" id="PF08264">
    <property type="entry name" value="Anticodon_1"/>
    <property type="match status" value="1"/>
</dbReference>
<evidence type="ECO:0000313" key="16">
    <source>
        <dbReference type="EMBL" id="ODV96145.1"/>
    </source>
</evidence>
<keyword evidence="4 11" id="KW-0436">Ligase</keyword>
<dbReference type="InterPro" id="IPR009080">
    <property type="entry name" value="tRNAsynth_Ia_anticodon-bd"/>
</dbReference>
<dbReference type="CDD" id="cd00812">
    <property type="entry name" value="LeuRS_core"/>
    <property type="match status" value="1"/>
</dbReference>
<dbReference type="EC" id="6.1.1.4" evidence="3"/>
<dbReference type="PROSITE" id="PS00178">
    <property type="entry name" value="AA_TRNA_LIGASE_I"/>
    <property type="match status" value="1"/>
</dbReference>
<comment type="subcellular location">
    <subcellularLocation>
        <location evidence="1">Mitochondrion matrix</location>
    </subcellularLocation>
</comment>
<evidence type="ECO:0000256" key="11">
    <source>
        <dbReference type="RuleBase" id="RU363035"/>
    </source>
</evidence>
<keyword evidence="17" id="KW-1185">Reference proteome</keyword>
<evidence type="ECO:0000256" key="10">
    <source>
        <dbReference type="ARBA" id="ARBA00047469"/>
    </source>
</evidence>
<evidence type="ECO:0000256" key="7">
    <source>
        <dbReference type="ARBA" id="ARBA00022917"/>
    </source>
</evidence>
<dbReference type="InterPro" id="IPR002302">
    <property type="entry name" value="Leu-tRNA-ligase"/>
</dbReference>
<dbReference type="InterPro" id="IPR009008">
    <property type="entry name" value="Val/Leu/Ile-tRNA-synth_edit"/>
</dbReference>
<keyword evidence="8 11" id="KW-0030">Aminoacyl-tRNA synthetase</keyword>
<dbReference type="NCBIfam" id="TIGR00396">
    <property type="entry name" value="leuS_bact"/>
    <property type="match status" value="1"/>
</dbReference>
<dbReference type="SUPFAM" id="SSF52374">
    <property type="entry name" value="Nucleotidylyl transferase"/>
    <property type="match status" value="1"/>
</dbReference>
<dbReference type="GO" id="GO:0006397">
    <property type="term" value="P:mRNA processing"/>
    <property type="evidence" value="ECO:0007669"/>
    <property type="project" value="EnsemblFungi"/>
</dbReference>
<sequence length="919" mass="105931">MLKRNSTCFQFKVLLVTKKFSRLSRNYSQTFNTASEATLQVELNQLDKKWIDKWSSLIPKEHPHSINPLKFINQENEKKPKLYTLSMFPYPSGMLHMGHLRVYTISDVLTRFNRLKGFDVIHPMGWDAFGLPAENAAIERNIDPSVWTRENILKMKEQMKLMLADFDWEREITTCSDDYYKHTQKIFKLLYENGLAYRSKSEINWDPVDQTVLANEQVDEEGRSWRSGAIVEKKLLEQWFLKITDFATDLNKDLSLLEEWPEKVKLMQKNWIGESHGVELTFKLTNGNDEDLIKTFTTRPDTIKGVQYLAISLDHPLTKKIMVEDDALQNFIKRAEKLPEDTKEGYLLSEIYVKNPIDPLHNNIPVFVAPYVLGSYGHGAVMGCPGHDQRDYEFWIENASNQPIIKIIDPSDPNIKVDVNKPYLGKNGVLNQKAGKYQGLSVKEATSQIIKDLESVKLGQKVTQYRIRDWLISRQRYWGAPIPMIHCNSCGIVPVPDEDLPVLLPKVDKIMGKGGSPLSKVDDFVNVKCPSCHKNAKRETDTMDTFMDSSWYFFRYLDPKNTEIPFDKLKASNQMPVDIYIGGVEHAILHLLYSRFIGKFLHRIGYWDSKMNGEPIKKLITQGMVHGKTFINPVNGRFLKPEELIYDSSETSPRIKETGQEPLVTYEKMSKSKYNGADPGKTIAKYGADSTRAHILFQAPLTDILDWDELKIVGVQRWLRKVLNLSHRISKLVKTETVLEKPKILNQDEIKLHNDLQHYIKSVEDSFTSTSSLNTVVSDYMKLTNSLISSLDSSKVSLALIEDAFLKLLIILSPVTPTVSEEAYEIYCNNLNKNWKSVLINQWPKLEPVIESDSVNYSVMINGKFRFVFNGKKSLYKTQDQNEILKEILYLKEGQKWLQNREIKRTIIKPKMISFLVNT</sequence>
<protein>
    <recommendedName>
        <fullName evidence="3">leucine--tRNA ligase</fullName>
        <ecNumber evidence="3">6.1.1.4</ecNumber>
    </recommendedName>
    <alternativeName>
        <fullName evidence="9">Leucyl-tRNA synthetase</fullName>
    </alternativeName>
</protein>
<dbReference type="Proteomes" id="UP000094236">
    <property type="component" value="Unassembled WGS sequence"/>
</dbReference>
<dbReference type="InterPro" id="IPR025709">
    <property type="entry name" value="Leu_tRNA-synth_edit"/>
</dbReference>
<feature type="domain" description="Aminoacyl-tRNA synthetase class Ia" evidence="12">
    <location>
        <begin position="466"/>
        <end position="598"/>
    </location>
</feature>
<dbReference type="GO" id="GO:0000372">
    <property type="term" value="P:Group I intron splicing"/>
    <property type="evidence" value="ECO:0007669"/>
    <property type="project" value="EnsemblFungi"/>
</dbReference>
<proteinExistence type="inferred from homology"/>
<dbReference type="SUPFAM" id="SSF47323">
    <property type="entry name" value="Anticodon-binding domain of a subclass of class I aminoacyl-tRNA synthetases"/>
    <property type="match status" value="1"/>
</dbReference>
<dbReference type="GO" id="GO:0005759">
    <property type="term" value="C:mitochondrial matrix"/>
    <property type="evidence" value="ECO:0007669"/>
    <property type="project" value="UniProtKB-SubCell"/>
</dbReference>
<dbReference type="FunFam" id="3.40.50.620:FF:000003">
    <property type="entry name" value="Leucine--tRNA ligase"/>
    <property type="match status" value="1"/>
</dbReference>
<comment type="similarity">
    <text evidence="2 11">Belongs to the class-I aminoacyl-tRNA synthetase family.</text>
</comment>
<evidence type="ECO:0000256" key="3">
    <source>
        <dbReference type="ARBA" id="ARBA00013164"/>
    </source>
</evidence>
<evidence type="ECO:0000313" key="17">
    <source>
        <dbReference type="Proteomes" id="UP000094236"/>
    </source>
</evidence>
<accession>A0A1E4TWL6</accession>
<evidence type="ECO:0000256" key="5">
    <source>
        <dbReference type="ARBA" id="ARBA00022741"/>
    </source>
</evidence>
<evidence type="ECO:0000256" key="6">
    <source>
        <dbReference type="ARBA" id="ARBA00022840"/>
    </source>
</evidence>
<feature type="domain" description="Methionyl/Leucyl tRNA synthetase" evidence="14">
    <location>
        <begin position="86"/>
        <end position="219"/>
    </location>
</feature>
<dbReference type="Pfam" id="PF13603">
    <property type="entry name" value="tRNA-synt_1_2"/>
    <property type="match status" value="1"/>
</dbReference>
<dbReference type="InterPro" id="IPR002300">
    <property type="entry name" value="aa-tRNA-synth_Ia"/>
</dbReference>
<organism evidence="16 17">
    <name type="scientific">Pachysolen tannophilus NRRL Y-2460</name>
    <dbReference type="NCBI Taxonomy" id="669874"/>
    <lineage>
        <taxon>Eukaryota</taxon>
        <taxon>Fungi</taxon>
        <taxon>Dikarya</taxon>
        <taxon>Ascomycota</taxon>
        <taxon>Saccharomycotina</taxon>
        <taxon>Pichiomycetes</taxon>
        <taxon>Pachysolenaceae</taxon>
        <taxon>Pachysolen</taxon>
    </lineage>
</organism>
<dbReference type="GO" id="GO:0032543">
    <property type="term" value="P:mitochondrial translation"/>
    <property type="evidence" value="ECO:0007669"/>
    <property type="project" value="EnsemblFungi"/>
</dbReference>
<dbReference type="FunFam" id="3.40.50.620:FF:000100">
    <property type="entry name" value="probable leucine--tRNA ligase, mitochondrial"/>
    <property type="match status" value="1"/>
</dbReference>
<gene>
    <name evidence="16" type="ORF">PACTADRAFT_49546</name>
</gene>
<dbReference type="OrthoDB" id="15954at2759"/>
<evidence type="ECO:0000256" key="9">
    <source>
        <dbReference type="ARBA" id="ARBA00030520"/>
    </source>
</evidence>
<dbReference type="GO" id="GO:0002161">
    <property type="term" value="F:aminoacyl-tRNA deacylase activity"/>
    <property type="evidence" value="ECO:0007669"/>
    <property type="project" value="InterPro"/>
</dbReference>
<dbReference type="HAMAP" id="MF_00049_B">
    <property type="entry name" value="Leu_tRNA_synth_B"/>
    <property type="match status" value="1"/>
</dbReference>
<evidence type="ECO:0000259" key="15">
    <source>
        <dbReference type="Pfam" id="PF13603"/>
    </source>
</evidence>
<evidence type="ECO:0000256" key="1">
    <source>
        <dbReference type="ARBA" id="ARBA00004305"/>
    </source>
</evidence>
<reference evidence="17" key="1">
    <citation type="submission" date="2016-05" db="EMBL/GenBank/DDBJ databases">
        <title>Comparative genomics of biotechnologically important yeasts.</title>
        <authorList>
            <consortium name="DOE Joint Genome Institute"/>
            <person name="Riley R."/>
            <person name="Haridas S."/>
            <person name="Wolfe K.H."/>
            <person name="Lopes M.R."/>
            <person name="Hittinger C.T."/>
            <person name="Goker M."/>
            <person name="Salamov A."/>
            <person name="Wisecaver J."/>
            <person name="Long T.M."/>
            <person name="Aerts A.L."/>
            <person name="Barry K."/>
            <person name="Choi C."/>
            <person name="Clum A."/>
            <person name="Coughlan A.Y."/>
            <person name="Deshpande S."/>
            <person name="Douglass A.P."/>
            <person name="Hanson S.J."/>
            <person name="Klenk H.-P."/>
            <person name="Labutti K."/>
            <person name="Lapidus A."/>
            <person name="Lindquist E."/>
            <person name="Lipzen A."/>
            <person name="Meier-Kolthoff J.P."/>
            <person name="Ohm R.A."/>
            <person name="Otillar R.P."/>
            <person name="Pangilinan J."/>
            <person name="Peng Y."/>
            <person name="Rokas A."/>
            <person name="Rosa C.A."/>
            <person name="Scheuner C."/>
            <person name="Sibirny A.A."/>
            <person name="Slot J.C."/>
            <person name="Stielow J.B."/>
            <person name="Sun H."/>
            <person name="Kurtzman C.P."/>
            <person name="Blackwell M."/>
            <person name="Grigoriev I.V."/>
            <person name="Jeffries T.W."/>
        </authorList>
    </citation>
    <scope>NUCLEOTIDE SEQUENCE [LARGE SCALE GENOMIC DNA]</scope>
    <source>
        <strain evidence="17">NRRL Y-2460</strain>
    </source>
</reference>
<dbReference type="Pfam" id="PF00133">
    <property type="entry name" value="tRNA-synt_1"/>
    <property type="match status" value="1"/>
</dbReference>
<dbReference type="GO" id="GO:0097157">
    <property type="term" value="F:pre-mRNA intronic binding"/>
    <property type="evidence" value="ECO:0007669"/>
    <property type="project" value="EnsemblFungi"/>
</dbReference>
<dbReference type="PRINTS" id="PR00985">
    <property type="entry name" value="TRNASYNTHLEU"/>
</dbReference>
<dbReference type="SUPFAM" id="SSF50677">
    <property type="entry name" value="ValRS/IleRS/LeuRS editing domain"/>
    <property type="match status" value="1"/>
</dbReference>
<feature type="domain" description="Leucyl-tRNA synthetase editing" evidence="15">
    <location>
        <begin position="269"/>
        <end position="453"/>
    </location>
</feature>
<dbReference type="InterPro" id="IPR014729">
    <property type="entry name" value="Rossmann-like_a/b/a_fold"/>
</dbReference>
<dbReference type="GO" id="GO:0006429">
    <property type="term" value="P:leucyl-tRNA aminoacylation"/>
    <property type="evidence" value="ECO:0007669"/>
    <property type="project" value="EnsemblFungi"/>
</dbReference>
<evidence type="ECO:0000256" key="2">
    <source>
        <dbReference type="ARBA" id="ARBA00005594"/>
    </source>
</evidence>
<keyword evidence="7 11" id="KW-0648">Protein biosynthesis</keyword>
<dbReference type="Gene3D" id="1.10.730.10">
    <property type="entry name" value="Isoleucyl-tRNA Synthetase, Domain 1"/>
    <property type="match status" value="2"/>
</dbReference>
<evidence type="ECO:0000256" key="8">
    <source>
        <dbReference type="ARBA" id="ARBA00023146"/>
    </source>
</evidence>
<dbReference type="InterPro" id="IPR001412">
    <property type="entry name" value="aa-tRNA-synth_I_CS"/>
</dbReference>
<dbReference type="Pfam" id="PF09334">
    <property type="entry name" value="tRNA-synt_1g"/>
    <property type="match status" value="1"/>
</dbReference>
<dbReference type="PANTHER" id="PTHR43740:SF2">
    <property type="entry name" value="LEUCINE--TRNA LIGASE, MITOCHONDRIAL"/>
    <property type="match status" value="1"/>
</dbReference>
<dbReference type="FunFam" id="1.10.730.10:FF:000002">
    <property type="entry name" value="Leucine--tRNA ligase"/>
    <property type="match status" value="1"/>
</dbReference>
<evidence type="ECO:0000256" key="4">
    <source>
        <dbReference type="ARBA" id="ARBA00022598"/>
    </source>
</evidence>
<keyword evidence="5 11" id="KW-0547">Nucleotide-binding</keyword>
<comment type="catalytic activity">
    <reaction evidence="10">
        <text>tRNA(Leu) + L-leucine + ATP = L-leucyl-tRNA(Leu) + AMP + diphosphate</text>
        <dbReference type="Rhea" id="RHEA:11688"/>
        <dbReference type="Rhea" id="RHEA-COMP:9613"/>
        <dbReference type="Rhea" id="RHEA-COMP:9622"/>
        <dbReference type="ChEBI" id="CHEBI:30616"/>
        <dbReference type="ChEBI" id="CHEBI:33019"/>
        <dbReference type="ChEBI" id="CHEBI:57427"/>
        <dbReference type="ChEBI" id="CHEBI:78442"/>
        <dbReference type="ChEBI" id="CHEBI:78494"/>
        <dbReference type="ChEBI" id="CHEBI:456215"/>
        <dbReference type="EC" id="6.1.1.4"/>
    </reaction>
</comment>
<evidence type="ECO:0000259" key="13">
    <source>
        <dbReference type="Pfam" id="PF08264"/>
    </source>
</evidence>
<dbReference type="GO" id="GO:0004823">
    <property type="term" value="F:leucine-tRNA ligase activity"/>
    <property type="evidence" value="ECO:0007669"/>
    <property type="project" value="UniProtKB-EC"/>
</dbReference>
<evidence type="ECO:0000259" key="14">
    <source>
        <dbReference type="Pfam" id="PF09334"/>
    </source>
</evidence>
<dbReference type="PANTHER" id="PTHR43740">
    <property type="entry name" value="LEUCYL-TRNA SYNTHETASE"/>
    <property type="match status" value="1"/>
</dbReference>
<dbReference type="InterPro" id="IPR013155">
    <property type="entry name" value="M/V/L/I-tRNA-synth_anticd-bd"/>
</dbReference>
<dbReference type="InterPro" id="IPR015413">
    <property type="entry name" value="Methionyl/Leucyl_tRNA_Synth"/>
</dbReference>
<dbReference type="STRING" id="669874.A0A1E4TWL6"/>
<evidence type="ECO:0000259" key="12">
    <source>
        <dbReference type="Pfam" id="PF00133"/>
    </source>
</evidence>
<feature type="domain" description="Methionyl/Valyl/Leucyl/Isoleucyl-tRNA synthetase anticodon-binding" evidence="13">
    <location>
        <begin position="754"/>
        <end position="874"/>
    </location>
</feature>
<dbReference type="EMBL" id="KV454013">
    <property type="protein sequence ID" value="ODV96145.1"/>
    <property type="molecule type" value="Genomic_DNA"/>
</dbReference>
<dbReference type="GO" id="GO:0005524">
    <property type="term" value="F:ATP binding"/>
    <property type="evidence" value="ECO:0007669"/>
    <property type="project" value="UniProtKB-KW"/>
</dbReference>